<feature type="transmembrane region" description="Helical" evidence="11">
    <location>
        <begin position="41"/>
        <end position="61"/>
    </location>
</feature>
<keyword evidence="8" id="KW-0406">Ion transport</keyword>
<keyword evidence="10" id="KW-0407">Ion channel</keyword>
<dbReference type="InterPro" id="IPR004878">
    <property type="entry name" value="Otopetrin"/>
</dbReference>
<feature type="transmembrane region" description="Helical" evidence="11">
    <location>
        <begin position="538"/>
        <end position="558"/>
    </location>
</feature>
<dbReference type="GO" id="GO:0005886">
    <property type="term" value="C:plasma membrane"/>
    <property type="evidence" value="ECO:0007669"/>
    <property type="project" value="UniProtKB-SubCell"/>
</dbReference>
<evidence type="ECO:0000313" key="12">
    <source>
        <dbReference type="EMBL" id="KAL3266396.1"/>
    </source>
</evidence>
<evidence type="ECO:0000256" key="8">
    <source>
        <dbReference type="ARBA" id="ARBA00023065"/>
    </source>
</evidence>
<accession>A0ABD2MJV6</accession>
<keyword evidence="9 11" id="KW-0472">Membrane</keyword>
<comment type="subcellular location">
    <subcellularLocation>
        <location evidence="1">Cell membrane</location>
        <topology evidence="1">Multi-pass membrane protein</topology>
    </subcellularLocation>
</comment>
<dbReference type="PANTHER" id="PTHR21522">
    <property type="entry name" value="PROTON CHANNEL OTOP"/>
    <property type="match status" value="1"/>
</dbReference>
<evidence type="ECO:0000256" key="6">
    <source>
        <dbReference type="ARBA" id="ARBA00022781"/>
    </source>
</evidence>
<feature type="transmembrane region" description="Helical" evidence="11">
    <location>
        <begin position="432"/>
        <end position="456"/>
    </location>
</feature>
<comment type="caution">
    <text evidence="12">The sequence shown here is derived from an EMBL/GenBank/DDBJ whole genome shotgun (WGS) entry which is preliminary data.</text>
</comment>
<dbReference type="AlphaFoldDB" id="A0ABD2MJV6"/>
<proteinExistence type="inferred from homology"/>
<evidence type="ECO:0000256" key="10">
    <source>
        <dbReference type="ARBA" id="ARBA00023303"/>
    </source>
</evidence>
<evidence type="ECO:0008006" key="14">
    <source>
        <dbReference type="Google" id="ProtNLM"/>
    </source>
</evidence>
<dbReference type="PANTHER" id="PTHR21522:SF61">
    <property type="entry name" value="PROTON CHANNEL OTOPLC"/>
    <property type="match status" value="1"/>
</dbReference>
<evidence type="ECO:0000256" key="11">
    <source>
        <dbReference type="SAM" id="Phobius"/>
    </source>
</evidence>
<dbReference type="GO" id="GO:0015252">
    <property type="term" value="F:proton channel activity"/>
    <property type="evidence" value="ECO:0007669"/>
    <property type="project" value="UniProtKB-ARBA"/>
</dbReference>
<gene>
    <name evidence="12" type="ORF">HHI36_010573</name>
</gene>
<evidence type="ECO:0000256" key="4">
    <source>
        <dbReference type="ARBA" id="ARBA00022475"/>
    </source>
</evidence>
<evidence type="ECO:0000313" key="13">
    <source>
        <dbReference type="Proteomes" id="UP001516400"/>
    </source>
</evidence>
<protein>
    <recommendedName>
        <fullName evidence="14">Proton channel OtopLc-like</fullName>
    </recommendedName>
</protein>
<evidence type="ECO:0000256" key="5">
    <source>
        <dbReference type="ARBA" id="ARBA00022692"/>
    </source>
</evidence>
<feature type="transmembrane region" description="Helical" evidence="11">
    <location>
        <begin position="358"/>
        <end position="378"/>
    </location>
</feature>
<keyword evidence="3" id="KW-0813">Transport</keyword>
<organism evidence="12 13">
    <name type="scientific">Cryptolaemus montrouzieri</name>
    <dbReference type="NCBI Taxonomy" id="559131"/>
    <lineage>
        <taxon>Eukaryota</taxon>
        <taxon>Metazoa</taxon>
        <taxon>Ecdysozoa</taxon>
        <taxon>Arthropoda</taxon>
        <taxon>Hexapoda</taxon>
        <taxon>Insecta</taxon>
        <taxon>Pterygota</taxon>
        <taxon>Neoptera</taxon>
        <taxon>Endopterygota</taxon>
        <taxon>Coleoptera</taxon>
        <taxon>Polyphaga</taxon>
        <taxon>Cucujiformia</taxon>
        <taxon>Coccinelloidea</taxon>
        <taxon>Coccinellidae</taxon>
        <taxon>Scymninae</taxon>
        <taxon>Scymnini</taxon>
        <taxon>Cryptolaemus</taxon>
    </lineage>
</organism>
<keyword evidence="6" id="KW-0375">Hydrogen ion transport</keyword>
<dbReference type="Pfam" id="PF03189">
    <property type="entry name" value="Otopetrin"/>
    <property type="match status" value="1"/>
</dbReference>
<reference evidence="12 13" key="1">
    <citation type="journal article" date="2021" name="BMC Biol.">
        <title>Horizontally acquired antibacterial genes associated with adaptive radiation of ladybird beetles.</title>
        <authorList>
            <person name="Li H.S."/>
            <person name="Tang X.F."/>
            <person name="Huang Y.H."/>
            <person name="Xu Z.Y."/>
            <person name="Chen M.L."/>
            <person name="Du X.Y."/>
            <person name="Qiu B.Y."/>
            <person name="Chen P.T."/>
            <person name="Zhang W."/>
            <person name="Slipinski A."/>
            <person name="Escalona H.E."/>
            <person name="Waterhouse R.M."/>
            <person name="Zwick A."/>
            <person name="Pang H."/>
        </authorList>
    </citation>
    <scope>NUCLEOTIDE SEQUENCE [LARGE SCALE GENOMIC DNA]</scope>
    <source>
        <strain evidence="12">SYSU2018</strain>
    </source>
</reference>
<feature type="transmembrane region" description="Helical" evidence="11">
    <location>
        <begin position="138"/>
        <end position="159"/>
    </location>
</feature>
<feature type="transmembrane region" description="Helical" evidence="11">
    <location>
        <begin position="468"/>
        <end position="487"/>
    </location>
</feature>
<feature type="transmembrane region" description="Helical" evidence="11">
    <location>
        <begin position="73"/>
        <end position="96"/>
    </location>
</feature>
<keyword evidence="13" id="KW-1185">Reference proteome</keyword>
<evidence type="ECO:0000256" key="2">
    <source>
        <dbReference type="ARBA" id="ARBA00006513"/>
    </source>
</evidence>
<feature type="transmembrane region" description="Helical" evidence="11">
    <location>
        <begin position="179"/>
        <end position="199"/>
    </location>
</feature>
<sequence>MNRLPNRLHSSSPILNENSIPREHSTLVRKRVQPVKYENEFLVNFIASLYCKALVVLGVALPITDAITLKSSIFFFKLFYVYLYMGSITFLCYMCLIQMKEKSLRQSLYEMRKTNLTPLLLESSRSERINQPVKYGSFYLRMGVTGFGMGSVIYAGFQFVQYFEHSAECAYLLKALKPLLRMIFVLMQILFILSTNNFVHVRKCKMISRFGLMHMIATNLCEWFLVVVKETQHDIHKSAKNLLANNKTFFHELYQSNTSMMVQTNRFYEEKEQCLSTNIVGPVLYNTEPYLAPCTIEYSVLCAVILGLIWKKNLTHSNEDADLELSIRTYEKSKGNIDVERETKSRFSVDCSKAHKGLFSGILVLILTIMTLILYAELQTHDEYIHLGFTMISIWEFLLFWMGTLAAISCIISLKDVGYYRKSRDLELEHLLLLLSQSGIFIYNLFQIMGAIHMAFRKGLKFCRILRIVTPLSCLIQSCAQTTLVLMAWRRRCIAESHIKRKPGKQLVTFLLLSNFANWIMCRFNHNISTSHPIQMDFYGLLAWNIITHVSIPLLLTYRFQSTVCFYEIWTHVYKGTRIEVTCGDSRKK</sequence>
<keyword evidence="5 11" id="KW-0812">Transmembrane</keyword>
<comment type="similarity">
    <text evidence="2">Belongs to the otopetrin family.</text>
</comment>
<name>A0ABD2MJV6_9CUCU</name>
<evidence type="ECO:0000256" key="9">
    <source>
        <dbReference type="ARBA" id="ARBA00023136"/>
    </source>
</evidence>
<dbReference type="Proteomes" id="UP001516400">
    <property type="component" value="Unassembled WGS sequence"/>
</dbReference>
<feature type="transmembrane region" description="Helical" evidence="11">
    <location>
        <begin position="507"/>
        <end position="526"/>
    </location>
</feature>
<dbReference type="EMBL" id="JABFTP020000001">
    <property type="protein sequence ID" value="KAL3266396.1"/>
    <property type="molecule type" value="Genomic_DNA"/>
</dbReference>
<evidence type="ECO:0000256" key="7">
    <source>
        <dbReference type="ARBA" id="ARBA00022989"/>
    </source>
</evidence>
<feature type="transmembrane region" description="Helical" evidence="11">
    <location>
        <begin position="384"/>
        <end position="412"/>
    </location>
</feature>
<keyword evidence="7 11" id="KW-1133">Transmembrane helix</keyword>
<keyword evidence="4" id="KW-1003">Cell membrane</keyword>
<evidence type="ECO:0000256" key="3">
    <source>
        <dbReference type="ARBA" id="ARBA00022448"/>
    </source>
</evidence>
<evidence type="ECO:0000256" key="1">
    <source>
        <dbReference type="ARBA" id="ARBA00004651"/>
    </source>
</evidence>